<evidence type="ECO:0000256" key="2">
    <source>
        <dbReference type="SAM" id="SignalP"/>
    </source>
</evidence>
<keyword evidence="2" id="KW-0732">Signal</keyword>
<dbReference type="AlphaFoldDB" id="A0A538S780"/>
<dbReference type="Gene3D" id="3.90.226.10">
    <property type="entry name" value="2-enoyl-CoA Hydratase, Chain A, domain 1"/>
    <property type="match status" value="1"/>
</dbReference>
<dbReference type="InterPro" id="IPR019734">
    <property type="entry name" value="TPR_rpt"/>
</dbReference>
<sequence length="558" mass="62559">MKAAWLVVSALVVSSSPSATAPLVGPEYFEALQAADRAYDQRRYPAAESLYARLAKRGQDVWVWYRLGQSRVRQERHRAAADAFRQAIPLGTQRARESYPEFMRIRIARCYALAGERDSAIAWIDRAIANGFEDRGDLADDDALASLRGDPRFERLAGRLSAELTRDEGWRHDLAFLIAEIRRVHVRFRSEPLPPGFESEARALEAEIPRLGDAEVLLRLQQLMARLGDGHSLLYPFGERVTLLSIPVRLYHFDDGWFVVEAPDSLRPWVGRRALAMGGVPIDTLVRRVATLVSRDNPMGIEWIGPLYLQLGDVIAALGGTRDPRRIRLTLQDSAGRREEVTIVADRPLRPQAPKLGPAPSGTPPLWLRDVQRPFWIAPLPAPGALYLQFNQVADADSESLGEFGLRLRGVLKRDSIRDLVVDLRHNNGGDGYLLGELRRTLVWFAADDPRHRLFVLTGRGTFSAAQVFLNQIDHDTPAIVAGEPSSSRPDFPGEDTSLRLPWSGVHGSISSRWHMVDGADTRVWIAPRIPVRLTARDYFANRDPVLDAVLEVMRKEQ</sequence>
<gene>
    <name evidence="3" type="ORF">E6K73_13960</name>
</gene>
<protein>
    <submittedName>
        <fullName evidence="3">Tetratricopeptide repeat protein</fullName>
    </submittedName>
</protein>
<keyword evidence="1" id="KW-0802">TPR repeat</keyword>
<evidence type="ECO:0000313" key="3">
    <source>
        <dbReference type="EMBL" id="TMQ47243.1"/>
    </source>
</evidence>
<dbReference type="InterPro" id="IPR011990">
    <property type="entry name" value="TPR-like_helical_dom_sf"/>
</dbReference>
<dbReference type="PROSITE" id="PS50005">
    <property type="entry name" value="TPR"/>
    <property type="match status" value="1"/>
</dbReference>
<dbReference type="EMBL" id="VBOT01000193">
    <property type="protein sequence ID" value="TMQ47243.1"/>
    <property type="molecule type" value="Genomic_DNA"/>
</dbReference>
<name>A0A538S780_UNCEI</name>
<dbReference type="NCBIfam" id="NF047558">
    <property type="entry name" value="TPR_END_plus"/>
    <property type="match status" value="1"/>
</dbReference>
<evidence type="ECO:0000313" key="4">
    <source>
        <dbReference type="Proteomes" id="UP000320184"/>
    </source>
</evidence>
<feature type="repeat" description="TPR" evidence="1">
    <location>
        <begin position="61"/>
        <end position="94"/>
    </location>
</feature>
<dbReference type="Gene3D" id="1.25.40.10">
    <property type="entry name" value="Tetratricopeptide repeat domain"/>
    <property type="match status" value="1"/>
</dbReference>
<reference evidence="3 4" key="1">
    <citation type="journal article" date="2019" name="Nat. Microbiol.">
        <title>Mediterranean grassland soil C-N compound turnover is dependent on rainfall and depth, and is mediated by genomically divergent microorganisms.</title>
        <authorList>
            <person name="Diamond S."/>
            <person name="Andeer P.F."/>
            <person name="Li Z."/>
            <person name="Crits-Christoph A."/>
            <person name="Burstein D."/>
            <person name="Anantharaman K."/>
            <person name="Lane K.R."/>
            <person name="Thomas B.C."/>
            <person name="Pan C."/>
            <person name="Northen T.R."/>
            <person name="Banfield J.F."/>
        </authorList>
    </citation>
    <scope>NUCLEOTIDE SEQUENCE [LARGE SCALE GENOMIC DNA]</scope>
    <source>
        <strain evidence="3">WS_3</strain>
    </source>
</reference>
<dbReference type="InterPro" id="IPR029045">
    <property type="entry name" value="ClpP/crotonase-like_dom_sf"/>
</dbReference>
<feature type="chain" id="PRO_5022116935" evidence="2">
    <location>
        <begin position="22"/>
        <end position="558"/>
    </location>
</feature>
<comment type="caution">
    <text evidence="3">The sequence shown here is derived from an EMBL/GenBank/DDBJ whole genome shotgun (WGS) entry which is preliminary data.</text>
</comment>
<feature type="signal peptide" evidence="2">
    <location>
        <begin position="1"/>
        <end position="21"/>
    </location>
</feature>
<dbReference type="SUPFAM" id="SSF48452">
    <property type="entry name" value="TPR-like"/>
    <property type="match status" value="1"/>
</dbReference>
<evidence type="ECO:0000256" key="1">
    <source>
        <dbReference type="PROSITE-ProRule" id="PRU00339"/>
    </source>
</evidence>
<organism evidence="3 4">
    <name type="scientific">Eiseniibacteriota bacterium</name>
    <dbReference type="NCBI Taxonomy" id="2212470"/>
    <lineage>
        <taxon>Bacteria</taxon>
        <taxon>Candidatus Eiseniibacteriota</taxon>
    </lineage>
</organism>
<dbReference type="Proteomes" id="UP000320184">
    <property type="component" value="Unassembled WGS sequence"/>
</dbReference>
<dbReference type="SUPFAM" id="SSF52096">
    <property type="entry name" value="ClpP/crotonase"/>
    <property type="match status" value="1"/>
</dbReference>
<accession>A0A538S780</accession>
<proteinExistence type="predicted"/>